<dbReference type="AlphaFoldDB" id="A0A0U5B8I5"/>
<evidence type="ECO:0000313" key="1">
    <source>
        <dbReference type="EMBL" id="BAU27878.1"/>
    </source>
</evidence>
<dbReference type="EMBL" id="AP017312">
    <property type="protein sequence ID" value="BAU27878.1"/>
    <property type="molecule type" value="Genomic_DNA"/>
</dbReference>
<dbReference type="KEGG" id="asoc:CB4_02052"/>
<dbReference type="PANTHER" id="PTHR30006:SF2">
    <property type="entry name" value="ABC TRANSPORTER SUBSTRATE-BINDING PROTEIN"/>
    <property type="match status" value="1"/>
</dbReference>
<evidence type="ECO:0000313" key="2">
    <source>
        <dbReference type="Proteomes" id="UP000217696"/>
    </source>
</evidence>
<organism evidence="1 2">
    <name type="scientific">Aneurinibacillus soli</name>
    <dbReference type="NCBI Taxonomy" id="1500254"/>
    <lineage>
        <taxon>Bacteria</taxon>
        <taxon>Bacillati</taxon>
        <taxon>Bacillota</taxon>
        <taxon>Bacilli</taxon>
        <taxon>Bacillales</taxon>
        <taxon>Paenibacillaceae</taxon>
        <taxon>Aneurinibacillus group</taxon>
        <taxon>Aneurinibacillus</taxon>
    </lineage>
</organism>
<dbReference type="Gene3D" id="3.40.190.10">
    <property type="entry name" value="Periplasmic binding protein-like II"/>
    <property type="match status" value="2"/>
</dbReference>
<reference evidence="1 2" key="1">
    <citation type="submission" date="2015-12" db="EMBL/GenBank/DDBJ databases">
        <title>Genome sequence of Aneurinibacillus soli.</title>
        <authorList>
            <person name="Lee J.S."/>
            <person name="Lee K.C."/>
            <person name="Kim K.K."/>
            <person name="Lee B.W."/>
        </authorList>
    </citation>
    <scope>NUCLEOTIDE SEQUENCE [LARGE SCALE GENOMIC DNA]</scope>
    <source>
        <strain evidence="1 2">CB4</strain>
    </source>
</reference>
<dbReference type="GO" id="GO:0030976">
    <property type="term" value="F:thiamine pyrophosphate binding"/>
    <property type="evidence" value="ECO:0007669"/>
    <property type="project" value="TreeGrafter"/>
</dbReference>
<dbReference type="GO" id="GO:0030975">
    <property type="term" value="F:thiamine binding"/>
    <property type="evidence" value="ECO:0007669"/>
    <property type="project" value="TreeGrafter"/>
</dbReference>
<dbReference type="GO" id="GO:0015888">
    <property type="term" value="P:thiamine transport"/>
    <property type="evidence" value="ECO:0007669"/>
    <property type="project" value="TreeGrafter"/>
</dbReference>
<sequence length="370" mass="40787">MKRQWSKKSFKAIQAGILGMSLLGLTACGTKEESAAPVVKDPNSLSVGEIEAKAKQEGEINSVGMPDTWANWGETWTGVTQKYNLKHTDTDISSAEEIAKFEAEKENATADIGDMGISFAPIAEKKGLTLPYKTSHWNEVPQWAKDDKGNWVVGYQGTIAFLTNKKLVKNPPKSWDDILKGNYKVTIGDVQRGAQNQMGVLAAAMAYGGSESNIKPGLDFFAKLAKQGRLSLTDAKPANIEKGEVEVAIVWDFNALGYATQINRDQFDVCIPKEGSVVSGYTTIINKYAKHPYAAMATREYILSDQGQINLAKGFARPIRDVKLPKEVADKMIPKEQYKNAKPIQDPKAWEKTTSTLPQLWQEEVLVNVK</sequence>
<dbReference type="PANTHER" id="PTHR30006">
    <property type="entry name" value="THIAMINE-BINDING PERIPLASMIC PROTEIN-RELATED"/>
    <property type="match status" value="1"/>
</dbReference>
<keyword evidence="2" id="KW-1185">Reference proteome</keyword>
<dbReference type="Pfam" id="PF13343">
    <property type="entry name" value="SBP_bac_6"/>
    <property type="match status" value="1"/>
</dbReference>
<dbReference type="Proteomes" id="UP000217696">
    <property type="component" value="Chromosome"/>
</dbReference>
<dbReference type="OrthoDB" id="366726at2"/>
<dbReference type="SUPFAM" id="SSF53850">
    <property type="entry name" value="Periplasmic binding protein-like II"/>
    <property type="match status" value="1"/>
</dbReference>
<protein>
    <submittedName>
        <fullName evidence="1">Sulfate-binding protein</fullName>
    </submittedName>
</protein>
<name>A0A0U5B8I5_9BACL</name>
<proteinExistence type="predicted"/>
<dbReference type="PROSITE" id="PS51257">
    <property type="entry name" value="PROKAR_LIPOPROTEIN"/>
    <property type="match status" value="1"/>
</dbReference>
<dbReference type="RefSeq" id="WP_096465558.1">
    <property type="nucleotide sequence ID" value="NZ_AP017312.1"/>
</dbReference>
<gene>
    <name evidence="1" type="primary">sbp</name>
    <name evidence="1" type="ORF">CB4_02052</name>
</gene>
<dbReference type="GO" id="GO:0030288">
    <property type="term" value="C:outer membrane-bounded periplasmic space"/>
    <property type="evidence" value="ECO:0007669"/>
    <property type="project" value="TreeGrafter"/>
</dbReference>
<accession>A0A0U5B8I5</accession>